<dbReference type="Gene3D" id="2.40.160.50">
    <property type="entry name" value="membrane protein fhac: a member of the omp85/tpsb transporter family"/>
    <property type="match status" value="1"/>
</dbReference>
<sequence length="365" mass="41270">MNKKLLLFGFSILCSVHLFSQEDFTEKNEIITDLAINDTIEKKSKMLPFLIPITEPAIGYGAIIGGLLFVPKDDPEIQSDMIVLAGGATTNSTWFTGGGYFGFWKDDTVRYVGYAGGGKVTMKFYGLSDLGYGNPFYFDQRIFLITQQLEFRLGESNFFLGGKYQLSRVSVPHNVQTNLFFDLKDYKITNSGVSFIAEYDNLNDFLTPTNGAKVYFSYDQNLEFLGSQRDWGMVTFYSHLYHRASDLWVPSLRLDSKFATGNPPFYAFPYVELRGVPALRYQGRITMVAETEHLINLTKKWGVVGFTGIGAAFKSFEEFHNEEVIWNLGFGARYRPIESMPVRLGADFAKGPEDFAFYISIGSAW</sequence>
<dbReference type="Proteomes" id="UP001252186">
    <property type="component" value="Unassembled WGS sequence"/>
</dbReference>
<comment type="caution">
    <text evidence="1">The sequence shown here is derived from an EMBL/GenBank/DDBJ whole genome shotgun (WGS) entry which is preliminary data.</text>
</comment>
<evidence type="ECO:0000313" key="1">
    <source>
        <dbReference type="EMBL" id="MDT0553088.1"/>
    </source>
</evidence>
<proteinExistence type="predicted"/>
<name>A0ABU2Y4G8_9FLAO</name>
<accession>A0ABU2Y4G8</accession>
<protein>
    <recommendedName>
        <fullName evidence="3">Bacterial surface antigen (D15) domain-containing protein</fullName>
    </recommendedName>
</protein>
<keyword evidence="2" id="KW-1185">Reference proteome</keyword>
<evidence type="ECO:0008006" key="3">
    <source>
        <dbReference type="Google" id="ProtNLM"/>
    </source>
</evidence>
<evidence type="ECO:0000313" key="2">
    <source>
        <dbReference type="Proteomes" id="UP001252186"/>
    </source>
</evidence>
<dbReference type="EMBL" id="JAVRHV010000003">
    <property type="protein sequence ID" value="MDT0553088.1"/>
    <property type="molecule type" value="Genomic_DNA"/>
</dbReference>
<organism evidence="1 2">
    <name type="scientific">Urechidicola vernalis</name>
    <dbReference type="NCBI Taxonomy" id="3075600"/>
    <lineage>
        <taxon>Bacteria</taxon>
        <taxon>Pseudomonadati</taxon>
        <taxon>Bacteroidota</taxon>
        <taxon>Flavobacteriia</taxon>
        <taxon>Flavobacteriales</taxon>
        <taxon>Flavobacteriaceae</taxon>
        <taxon>Urechidicola</taxon>
    </lineage>
</organism>
<reference evidence="1 2" key="1">
    <citation type="submission" date="2023-09" db="EMBL/GenBank/DDBJ databases">
        <authorList>
            <person name="Rey-Velasco X."/>
        </authorList>
    </citation>
    <scope>NUCLEOTIDE SEQUENCE [LARGE SCALE GENOMIC DNA]</scope>
    <source>
        <strain evidence="1 2">P050</strain>
    </source>
</reference>
<dbReference type="RefSeq" id="WP_311593072.1">
    <property type="nucleotide sequence ID" value="NZ_JAVRHV010000003.1"/>
</dbReference>
<gene>
    <name evidence="1" type="ORF">RM519_07515</name>
</gene>